<protein>
    <submittedName>
        <fullName evidence="2">Uncharacterized protein</fullName>
    </submittedName>
</protein>
<evidence type="ECO:0000313" key="2">
    <source>
        <dbReference type="EnsemblPlants" id="AET2Gv20802700.1"/>
    </source>
</evidence>
<feature type="compositionally biased region" description="Basic residues" evidence="1">
    <location>
        <begin position="93"/>
        <end position="103"/>
    </location>
</feature>
<reference evidence="2" key="5">
    <citation type="journal article" date="2021" name="G3 (Bethesda)">
        <title>Aegilops tauschii genome assembly Aet v5.0 features greater sequence contiguity and improved annotation.</title>
        <authorList>
            <person name="Wang L."/>
            <person name="Zhu T."/>
            <person name="Rodriguez J.C."/>
            <person name="Deal K.R."/>
            <person name="Dubcovsky J."/>
            <person name="McGuire P.E."/>
            <person name="Lux T."/>
            <person name="Spannagl M."/>
            <person name="Mayer K.F.X."/>
            <person name="Baldrich P."/>
            <person name="Meyers B.C."/>
            <person name="Huo N."/>
            <person name="Gu Y.Q."/>
            <person name="Zhou H."/>
            <person name="Devos K.M."/>
            <person name="Bennetzen J.L."/>
            <person name="Unver T."/>
            <person name="Budak H."/>
            <person name="Gulick P.J."/>
            <person name="Galiba G."/>
            <person name="Kalapos B."/>
            <person name="Nelson D.R."/>
            <person name="Li P."/>
            <person name="You F.M."/>
            <person name="Luo M.C."/>
            <person name="Dvorak J."/>
        </authorList>
    </citation>
    <scope>NUCLEOTIDE SEQUENCE [LARGE SCALE GENOMIC DNA]</scope>
    <source>
        <strain evidence="2">cv. AL8/78</strain>
    </source>
</reference>
<organism evidence="2 3">
    <name type="scientific">Aegilops tauschii subsp. strangulata</name>
    <name type="common">Goatgrass</name>
    <dbReference type="NCBI Taxonomy" id="200361"/>
    <lineage>
        <taxon>Eukaryota</taxon>
        <taxon>Viridiplantae</taxon>
        <taxon>Streptophyta</taxon>
        <taxon>Embryophyta</taxon>
        <taxon>Tracheophyta</taxon>
        <taxon>Spermatophyta</taxon>
        <taxon>Magnoliopsida</taxon>
        <taxon>Liliopsida</taxon>
        <taxon>Poales</taxon>
        <taxon>Poaceae</taxon>
        <taxon>BOP clade</taxon>
        <taxon>Pooideae</taxon>
        <taxon>Triticodae</taxon>
        <taxon>Triticeae</taxon>
        <taxon>Triticinae</taxon>
        <taxon>Aegilops</taxon>
    </lineage>
</organism>
<sequence length="173" mass="18335">MLNAEDGVCDGRFAPAASPVPTPARSFQTTATVTSSHAFSRPHAAEATHSRSTASAHAGGNRALATMRATASARLRGSMPRNSAALPPLLPMRTRRPPRSRTRWTKSWCSWRSAASVRRPEARRRTAPWQVEAAKAKATPSGWVARSGMGPRSVVAVAGTSSRVVCDSVAGYA</sequence>
<reference evidence="3" key="2">
    <citation type="journal article" date="2017" name="Nat. Plants">
        <title>The Aegilops tauschii genome reveals multiple impacts of transposons.</title>
        <authorList>
            <person name="Zhao G."/>
            <person name="Zou C."/>
            <person name="Li K."/>
            <person name="Wang K."/>
            <person name="Li T."/>
            <person name="Gao L."/>
            <person name="Zhang X."/>
            <person name="Wang H."/>
            <person name="Yang Z."/>
            <person name="Liu X."/>
            <person name="Jiang W."/>
            <person name="Mao L."/>
            <person name="Kong X."/>
            <person name="Jiao Y."/>
            <person name="Jia J."/>
        </authorList>
    </citation>
    <scope>NUCLEOTIDE SEQUENCE [LARGE SCALE GENOMIC DNA]</scope>
    <source>
        <strain evidence="3">cv. AL8/78</strain>
    </source>
</reference>
<evidence type="ECO:0000256" key="1">
    <source>
        <dbReference type="SAM" id="MobiDB-lite"/>
    </source>
</evidence>
<dbReference type="Gramene" id="AET2Gv20802700.1">
    <property type="protein sequence ID" value="AET2Gv20802700.1"/>
    <property type="gene ID" value="AET2Gv20802700"/>
</dbReference>
<dbReference type="AlphaFoldDB" id="A0A453CCE6"/>
<name>A0A453CCE6_AEGTS</name>
<reference evidence="3" key="1">
    <citation type="journal article" date="2014" name="Science">
        <title>Ancient hybridizations among the ancestral genomes of bread wheat.</title>
        <authorList>
            <consortium name="International Wheat Genome Sequencing Consortium,"/>
            <person name="Marcussen T."/>
            <person name="Sandve S.R."/>
            <person name="Heier L."/>
            <person name="Spannagl M."/>
            <person name="Pfeifer M."/>
            <person name="Jakobsen K.S."/>
            <person name="Wulff B.B."/>
            <person name="Steuernagel B."/>
            <person name="Mayer K.F."/>
            <person name="Olsen O.A."/>
        </authorList>
    </citation>
    <scope>NUCLEOTIDE SEQUENCE [LARGE SCALE GENOMIC DNA]</scope>
    <source>
        <strain evidence="3">cv. AL8/78</strain>
    </source>
</reference>
<dbReference type="EnsemblPlants" id="AET2Gv20802700.1">
    <property type="protein sequence ID" value="AET2Gv20802700.1"/>
    <property type="gene ID" value="AET2Gv20802700"/>
</dbReference>
<proteinExistence type="predicted"/>
<feature type="compositionally biased region" description="Polar residues" evidence="1">
    <location>
        <begin position="25"/>
        <end position="38"/>
    </location>
</feature>
<feature type="region of interest" description="Disordered" evidence="1">
    <location>
        <begin position="1"/>
        <end position="103"/>
    </location>
</feature>
<keyword evidence="3" id="KW-1185">Reference proteome</keyword>
<dbReference type="Proteomes" id="UP000015105">
    <property type="component" value="Chromosome 2D"/>
</dbReference>
<reference evidence="2" key="4">
    <citation type="submission" date="2019-03" db="UniProtKB">
        <authorList>
            <consortium name="EnsemblPlants"/>
        </authorList>
    </citation>
    <scope>IDENTIFICATION</scope>
</reference>
<reference evidence="2" key="3">
    <citation type="journal article" date="2017" name="Nature">
        <title>Genome sequence of the progenitor of the wheat D genome Aegilops tauschii.</title>
        <authorList>
            <person name="Luo M.C."/>
            <person name="Gu Y.Q."/>
            <person name="Puiu D."/>
            <person name="Wang H."/>
            <person name="Twardziok S.O."/>
            <person name="Deal K.R."/>
            <person name="Huo N."/>
            <person name="Zhu T."/>
            <person name="Wang L."/>
            <person name="Wang Y."/>
            <person name="McGuire P.E."/>
            <person name="Liu S."/>
            <person name="Long H."/>
            <person name="Ramasamy R.K."/>
            <person name="Rodriguez J.C."/>
            <person name="Van S.L."/>
            <person name="Yuan L."/>
            <person name="Wang Z."/>
            <person name="Xia Z."/>
            <person name="Xiao L."/>
            <person name="Anderson O.D."/>
            <person name="Ouyang S."/>
            <person name="Liang Y."/>
            <person name="Zimin A.V."/>
            <person name="Pertea G."/>
            <person name="Qi P."/>
            <person name="Bennetzen J.L."/>
            <person name="Dai X."/>
            <person name="Dawson M.W."/>
            <person name="Muller H.G."/>
            <person name="Kugler K."/>
            <person name="Rivarola-Duarte L."/>
            <person name="Spannagl M."/>
            <person name="Mayer K.F.X."/>
            <person name="Lu F.H."/>
            <person name="Bevan M.W."/>
            <person name="Leroy P."/>
            <person name="Li P."/>
            <person name="You F.M."/>
            <person name="Sun Q."/>
            <person name="Liu Z."/>
            <person name="Lyons E."/>
            <person name="Wicker T."/>
            <person name="Salzberg S.L."/>
            <person name="Devos K.M."/>
            <person name="Dvorak J."/>
        </authorList>
    </citation>
    <scope>NUCLEOTIDE SEQUENCE [LARGE SCALE GENOMIC DNA]</scope>
    <source>
        <strain evidence="2">cv. AL8/78</strain>
    </source>
</reference>
<accession>A0A453CCE6</accession>
<evidence type="ECO:0000313" key="3">
    <source>
        <dbReference type="Proteomes" id="UP000015105"/>
    </source>
</evidence>